<sequence>MLISFKKYVECCNSGTDLPAGSASIIYLSAIAPQYNAVAVFPPPSSVEITAFISLPKYFSISLKATTCGTSSRRGNPSYFFLSSSVKGEIAPQEYGVATRSSSSSSLKSTSTNSLFCFNAASIFFIPSIRLPPPPVPSIAQPINISTKSCLSNFLIFVLLMSSN</sequence>
<dbReference type="AlphaFoldDB" id="A0A645CWS3"/>
<protein>
    <submittedName>
        <fullName evidence="1">Uncharacterized protein</fullName>
    </submittedName>
</protein>
<gene>
    <name evidence="1" type="ORF">SDC9_128375</name>
</gene>
<organism evidence="1">
    <name type="scientific">bioreactor metagenome</name>
    <dbReference type="NCBI Taxonomy" id="1076179"/>
    <lineage>
        <taxon>unclassified sequences</taxon>
        <taxon>metagenomes</taxon>
        <taxon>ecological metagenomes</taxon>
    </lineage>
</organism>
<accession>A0A645CWS3</accession>
<evidence type="ECO:0000313" key="1">
    <source>
        <dbReference type="EMBL" id="MPM81323.1"/>
    </source>
</evidence>
<name>A0A645CWS3_9ZZZZ</name>
<proteinExistence type="predicted"/>
<comment type="caution">
    <text evidence="1">The sequence shown here is derived from an EMBL/GenBank/DDBJ whole genome shotgun (WGS) entry which is preliminary data.</text>
</comment>
<reference evidence="1" key="1">
    <citation type="submission" date="2019-08" db="EMBL/GenBank/DDBJ databases">
        <authorList>
            <person name="Kucharzyk K."/>
            <person name="Murdoch R.W."/>
            <person name="Higgins S."/>
            <person name="Loffler F."/>
        </authorList>
    </citation>
    <scope>NUCLEOTIDE SEQUENCE</scope>
</reference>
<dbReference type="EMBL" id="VSSQ01030697">
    <property type="protein sequence ID" value="MPM81323.1"/>
    <property type="molecule type" value="Genomic_DNA"/>
</dbReference>